<protein>
    <submittedName>
        <fullName evidence="2">Uncharacterized protein</fullName>
    </submittedName>
</protein>
<organism evidence="2">
    <name type="scientific">Octopus bimaculoides</name>
    <name type="common">California two-spotted octopus</name>
    <dbReference type="NCBI Taxonomy" id="37653"/>
    <lineage>
        <taxon>Eukaryota</taxon>
        <taxon>Metazoa</taxon>
        <taxon>Spiralia</taxon>
        <taxon>Lophotrochozoa</taxon>
        <taxon>Mollusca</taxon>
        <taxon>Cephalopoda</taxon>
        <taxon>Coleoidea</taxon>
        <taxon>Octopodiformes</taxon>
        <taxon>Octopoda</taxon>
        <taxon>Incirrata</taxon>
        <taxon>Octopodidae</taxon>
        <taxon>Octopus</taxon>
    </lineage>
</organism>
<evidence type="ECO:0000313" key="2">
    <source>
        <dbReference type="EMBL" id="KOF73767.1"/>
    </source>
</evidence>
<dbReference type="EMBL" id="KQ423001">
    <property type="protein sequence ID" value="KOF73767.1"/>
    <property type="molecule type" value="Genomic_DNA"/>
</dbReference>
<feature type="transmembrane region" description="Helical" evidence="1">
    <location>
        <begin position="20"/>
        <end position="40"/>
    </location>
</feature>
<gene>
    <name evidence="2" type="ORF">OCBIM_22037320mg</name>
</gene>
<keyword evidence="1" id="KW-0472">Membrane</keyword>
<reference evidence="2" key="1">
    <citation type="submission" date="2015-07" db="EMBL/GenBank/DDBJ databases">
        <title>MeaNS - Measles Nucleotide Surveillance Program.</title>
        <authorList>
            <person name="Tran T."/>
            <person name="Druce J."/>
        </authorList>
    </citation>
    <scope>NUCLEOTIDE SEQUENCE</scope>
    <source>
        <strain evidence="2">UCB-OBI-ISO-001</strain>
        <tissue evidence="2">Gonad</tissue>
    </source>
</reference>
<keyword evidence="1" id="KW-1133">Transmembrane helix</keyword>
<keyword evidence="1" id="KW-0812">Transmembrane</keyword>
<accession>A0A0L8G9R5</accession>
<name>A0A0L8G9R5_OCTBM</name>
<dbReference type="AlphaFoldDB" id="A0A0L8G9R5"/>
<evidence type="ECO:0000256" key="1">
    <source>
        <dbReference type="SAM" id="Phobius"/>
    </source>
</evidence>
<sequence length="65" mass="7592">MIQIKISINLSEIEHWLINLGYAMLSYGSFYIPIIIIMLIKMFQDNNKSITLKGERIVQLNVHNN</sequence>
<proteinExistence type="predicted"/>